<protein>
    <submittedName>
        <fullName evidence="8">Integrase</fullName>
    </submittedName>
</protein>
<evidence type="ECO:0000259" key="6">
    <source>
        <dbReference type="PROSITE" id="PS51898"/>
    </source>
</evidence>
<evidence type="ECO:0000256" key="2">
    <source>
        <dbReference type="ARBA" id="ARBA00022908"/>
    </source>
</evidence>
<evidence type="ECO:0000256" key="1">
    <source>
        <dbReference type="ARBA" id="ARBA00008857"/>
    </source>
</evidence>
<name>A0A1N6J5W7_9BACT</name>
<dbReference type="GO" id="GO:0006310">
    <property type="term" value="P:DNA recombination"/>
    <property type="evidence" value="ECO:0007669"/>
    <property type="project" value="UniProtKB-KW"/>
</dbReference>
<keyword evidence="4" id="KW-0233">DNA recombination</keyword>
<proteinExistence type="inferred from homology"/>
<evidence type="ECO:0000313" key="8">
    <source>
        <dbReference type="EMBL" id="SIO39622.1"/>
    </source>
</evidence>
<dbReference type="Gene3D" id="1.10.150.130">
    <property type="match status" value="1"/>
</dbReference>
<dbReference type="InterPro" id="IPR038488">
    <property type="entry name" value="Integrase_DNA-bd_sf"/>
</dbReference>
<dbReference type="AlphaFoldDB" id="A0A1N6J5W7"/>
<dbReference type="Proteomes" id="UP000184694">
    <property type="component" value="Unassembled WGS sequence"/>
</dbReference>
<dbReference type="InterPro" id="IPR050808">
    <property type="entry name" value="Phage_Integrase"/>
</dbReference>
<dbReference type="InterPro" id="IPR002104">
    <property type="entry name" value="Integrase_catalytic"/>
</dbReference>
<evidence type="ECO:0000256" key="5">
    <source>
        <dbReference type="PROSITE-ProRule" id="PRU01248"/>
    </source>
</evidence>
<feature type="domain" description="Tyr recombinase" evidence="6">
    <location>
        <begin position="205"/>
        <end position="383"/>
    </location>
</feature>
<reference evidence="9" key="1">
    <citation type="submission" date="2016-11" db="EMBL/GenBank/DDBJ databases">
        <authorList>
            <person name="Varghese N."/>
            <person name="Submissions S."/>
        </authorList>
    </citation>
    <scope>NUCLEOTIDE SEQUENCE [LARGE SCALE GENOMIC DNA]</scope>
    <source>
        <strain evidence="9">DSM 17456</strain>
    </source>
</reference>
<comment type="similarity">
    <text evidence="1">Belongs to the 'phage' integrase family.</text>
</comment>
<dbReference type="Pfam" id="PF00589">
    <property type="entry name" value="Phage_integrase"/>
    <property type="match status" value="1"/>
</dbReference>
<dbReference type="Gene3D" id="1.10.443.10">
    <property type="entry name" value="Intergrase catalytic core"/>
    <property type="match status" value="1"/>
</dbReference>
<dbReference type="Gene3D" id="3.30.160.390">
    <property type="entry name" value="Integrase, DNA-binding domain"/>
    <property type="match status" value="1"/>
</dbReference>
<keyword evidence="9" id="KW-1185">Reference proteome</keyword>
<evidence type="ECO:0000256" key="3">
    <source>
        <dbReference type="ARBA" id="ARBA00023125"/>
    </source>
</evidence>
<dbReference type="GO" id="GO:0015074">
    <property type="term" value="P:DNA integration"/>
    <property type="evidence" value="ECO:0007669"/>
    <property type="project" value="UniProtKB-KW"/>
</dbReference>
<dbReference type="PROSITE" id="PS51900">
    <property type="entry name" value="CB"/>
    <property type="match status" value="1"/>
</dbReference>
<dbReference type="STRING" id="1121457.SAMN02745161_3181"/>
<organism evidence="8 9">
    <name type="scientific">Halodesulfovibrio marinisediminis DSM 17456</name>
    <dbReference type="NCBI Taxonomy" id="1121457"/>
    <lineage>
        <taxon>Bacteria</taxon>
        <taxon>Pseudomonadati</taxon>
        <taxon>Thermodesulfobacteriota</taxon>
        <taxon>Desulfovibrionia</taxon>
        <taxon>Desulfovibrionales</taxon>
        <taxon>Desulfovibrionaceae</taxon>
        <taxon>Halodesulfovibrio</taxon>
    </lineage>
</organism>
<dbReference type="InterPro" id="IPR011010">
    <property type="entry name" value="DNA_brk_join_enz"/>
</dbReference>
<sequence>MSLTAKKIESAKPSNKLYRITDSHGLCLEVPPTGQKRWRLRYRVDGKSKMISLGTYPEVTLKEARKKRDVMRVQIADSVDPSLLRKAEISKQQNKTQNTFEAISLEWAEKHFINKSLKTRATDLSRLERDVLPIIGAKQIAEVSTLDMLKLVERIEKRGAYEAARRTRALCSRIFRYAIALEKIDKNPADNARAFLTPLPAIVKHHAALTSPDDVTQLMRAIDEFEGHFVVKCALQTVAYTFLRSSELRFGSWSEIDFDNAIWRIPAERMKAKHAHEVPLPTQVISILHELYPLTHDAKYIFPSVRSIARPLSENTINAALRRLGFSKEQMTCHGFRGMASTTLNREGFNSDWIESQLAHKEKNMVRAAYNHADYYSDRKKMMQWYADHLDLLCHER</sequence>
<keyword evidence="2" id="KW-0229">DNA integration</keyword>
<dbReference type="SUPFAM" id="SSF56349">
    <property type="entry name" value="DNA breaking-rejoining enzymes"/>
    <property type="match status" value="1"/>
</dbReference>
<evidence type="ECO:0000256" key="4">
    <source>
        <dbReference type="ARBA" id="ARBA00023172"/>
    </source>
</evidence>
<keyword evidence="3 5" id="KW-0238">DNA-binding</keyword>
<dbReference type="InterPro" id="IPR013762">
    <property type="entry name" value="Integrase-like_cat_sf"/>
</dbReference>
<dbReference type="Pfam" id="PF13356">
    <property type="entry name" value="Arm-DNA-bind_3"/>
    <property type="match status" value="1"/>
</dbReference>
<gene>
    <name evidence="8" type="ORF">SAMN02745161_3181</name>
</gene>
<dbReference type="OrthoDB" id="9775880at2"/>
<dbReference type="InterPro" id="IPR025166">
    <property type="entry name" value="Integrase_DNA_bind_dom"/>
</dbReference>
<dbReference type="RefSeq" id="WP_074217914.1">
    <property type="nucleotide sequence ID" value="NZ_FSRG01000008.1"/>
</dbReference>
<evidence type="ECO:0000259" key="7">
    <source>
        <dbReference type="PROSITE" id="PS51900"/>
    </source>
</evidence>
<dbReference type="CDD" id="cd00801">
    <property type="entry name" value="INT_P4_C"/>
    <property type="match status" value="1"/>
</dbReference>
<feature type="domain" description="Core-binding (CB)" evidence="7">
    <location>
        <begin position="98"/>
        <end position="179"/>
    </location>
</feature>
<accession>A0A1N6J5W7</accession>
<dbReference type="EMBL" id="FSRG01000008">
    <property type="protein sequence ID" value="SIO39622.1"/>
    <property type="molecule type" value="Genomic_DNA"/>
</dbReference>
<dbReference type="InterPro" id="IPR044068">
    <property type="entry name" value="CB"/>
</dbReference>
<dbReference type="PANTHER" id="PTHR30629">
    <property type="entry name" value="PROPHAGE INTEGRASE"/>
    <property type="match status" value="1"/>
</dbReference>
<dbReference type="InterPro" id="IPR010998">
    <property type="entry name" value="Integrase_recombinase_N"/>
</dbReference>
<dbReference type="PROSITE" id="PS51898">
    <property type="entry name" value="TYR_RECOMBINASE"/>
    <property type="match status" value="1"/>
</dbReference>
<dbReference type="Pfam" id="PF22022">
    <property type="entry name" value="Phage_int_M"/>
    <property type="match status" value="1"/>
</dbReference>
<dbReference type="GO" id="GO:0003677">
    <property type="term" value="F:DNA binding"/>
    <property type="evidence" value="ECO:0007669"/>
    <property type="project" value="UniProtKB-UniRule"/>
</dbReference>
<dbReference type="InterPro" id="IPR053876">
    <property type="entry name" value="Phage_int_M"/>
</dbReference>
<dbReference type="PANTHER" id="PTHR30629:SF2">
    <property type="entry name" value="PROPHAGE INTEGRASE INTS-RELATED"/>
    <property type="match status" value="1"/>
</dbReference>
<evidence type="ECO:0000313" key="9">
    <source>
        <dbReference type="Proteomes" id="UP000184694"/>
    </source>
</evidence>